<evidence type="ECO:0000256" key="4">
    <source>
        <dbReference type="ARBA" id="ARBA00023180"/>
    </source>
</evidence>
<keyword evidence="5" id="KW-0326">Glycosidase</keyword>
<dbReference type="PRINTS" id="PR00131">
    <property type="entry name" value="GLHYDRLASE1"/>
</dbReference>
<dbReference type="GO" id="GO:0008422">
    <property type="term" value="F:beta-glucosidase activity"/>
    <property type="evidence" value="ECO:0007669"/>
    <property type="project" value="TreeGrafter"/>
</dbReference>
<evidence type="ECO:0000256" key="1">
    <source>
        <dbReference type="ARBA" id="ARBA00010838"/>
    </source>
</evidence>
<gene>
    <name evidence="8" type="primary">LOC114328219</name>
</gene>
<protein>
    <submittedName>
        <fullName evidence="8">Myrosinase 1-like</fullName>
    </submittedName>
</protein>
<reference evidence="8" key="1">
    <citation type="submission" date="2025-08" db="UniProtKB">
        <authorList>
            <consortium name="RefSeq"/>
        </authorList>
    </citation>
    <scope>IDENTIFICATION</scope>
    <source>
        <tissue evidence="8">Whole insect</tissue>
    </source>
</reference>
<accession>A0A6P7FHX4</accession>
<keyword evidence="4" id="KW-0325">Glycoprotein</keyword>
<dbReference type="GO" id="GO:0005975">
    <property type="term" value="P:carbohydrate metabolic process"/>
    <property type="evidence" value="ECO:0007669"/>
    <property type="project" value="InterPro"/>
</dbReference>
<dbReference type="FunCoup" id="A0A6P7FHX4">
    <property type="interactions" value="4"/>
</dbReference>
<dbReference type="Gene3D" id="3.20.20.80">
    <property type="entry name" value="Glycosidases"/>
    <property type="match status" value="1"/>
</dbReference>
<dbReference type="SUPFAM" id="SSF51445">
    <property type="entry name" value="(Trans)glycosidases"/>
    <property type="match status" value="1"/>
</dbReference>
<evidence type="ECO:0000256" key="3">
    <source>
        <dbReference type="ARBA" id="ARBA00022801"/>
    </source>
</evidence>
<sequence length="512" mass="59401">MKIYVLLLVVCTSRLVEPLNNRRFPAHFMIGAATASYQVEGAWNEDGKGENIWDRLTHSPNSPVLGNQNGNIACDSYHKYKEDVAMLKHLGVNHYRFSISWSRILPTGFTNRINQAGITYYKNLIKELKDNGIEPFVTIFHWDTPQPLEDIGGWTNELIVDKFRDYAKVLFDNFGNDVKYWVTFNEPKQTCQEGYGSGQKAPAIKSHGIGEYLCAHNVIKSHAKVWHLYDRYYRKEQRGMVGIVLDTMWMEPDTESELDKVAAERKLQFIFGWYANPIINGDYPAQMKQFIAKRSIAQGFKQSRLPQFTPEEVKYIKGSIDFLGVNQYTSMLVRNMDDKYKTEVAWEADSETYLYQPDNWESTATDWLKVTPWALRKLLNWIKQTYGNIPQIITENGYSDNGTTLEDDGRINYYKQHLSNIRDAIDDGVNVIGYTTWSLMDNFEWFRGYSEKFGLYHVDFTSPQRTRTPKKSVSYFKHVAETKCIVDVKDCVIDVDEIVRYIYTNVDKNVLA</sequence>
<feature type="chain" id="PRO_5027641916" evidence="7">
    <location>
        <begin position="19"/>
        <end position="512"/>
    </location>
</feature>
<evidence type="ECO:0000256" key="5">
    <source>
        <dbReference type="ARBA" id="ARBA00023295"/>
    </source>
</evidence>
<evidence type="ECO:0000256" key="2">
    <source>
        <dbReference type="ARBA" id="ARBA00011738"/>
    </source>
</evidence>
<evidence type="ECO:0000256" key="6">
    <source>
        <dbReference type="RuleBase" id="RU003690"/>
    </source>
</evidence>
<evidence type="ECO:0000313" key="8">
    <source>
        <dbReference type="RefSeq" id="XP_028132805.1"/>
    </source>
</evidence>
<proteinExistence type="inferred from homology"/>
<dbReference type="InterPro" id="IPR017853">
    <property type="entry name" value="GH"/>
</dbReference>
<dbReference type="InterPro" id="IPR001360">
    <property type="entry name" value="Glyco_hydro_1"/>
</dbReference>
<comment type="similarity">
    <text evidence="1 6">Belongs to the glycosyl hydrolase 1 family.</text>
</comment>
<dbReference type="PANTHER" id="PTHR10353">
    <property type="entry name" value="GLYCOSYL HYDROLASE"/>
    <property type="match status" value="1"/>
</dbReference>
<evidence type="ECO:0000256" key="7">
    <source>
        <dbReference type="SAM" id="SignalP"/>
    </source>
</evidence>
<name>A0A6P7FHX4_DIAVI</name>
<organism evidence="8">
    <name type="scientific">Diabrotica virgifera virgifera</name>
    <name type="common">western corn rootworm</name>
    <dbReference type="NCBI Taxonomy" id="50390"/>
    <lineage>
        <taxon>Eukaryota</taxon>
        <taxon>Metazoa</taxon>
        <taxon>Ecdysozoa</taxon>
        <taxon>Arthropoda</taxon>
        <taxon>Hexapoda</taxon>
        <taxon>Insecta</taxon>
        <taxon>Pterygota</taxon>
        <taxon>Neoptera</taxon>
        <taxon>Endopterygota</taxon>
        <taxon>Coleoptera</taxon>
        <taxon>Polyphaga</taxon>
        <taxon>Cucujiformia</taxon>
        <taxon>Chrysomeloidea</taxon>
        <taxon>Chrysomelidae</taxon>
        <taxon>Galerucinae</taxon>
        <taxon>Diabroticina</taxon>
        <taxon>Diabroticites</taxon>
        <taxon>Diabrotica</taxon>
    </lineage>
</organism>
<dbReference type="RefSeq" id="XP_028132805.1">
    <property type="nucleotide sequence ID" value="XM_028277004.1"/>
</dbReference>
<comment type="subunit">
    <text evidence="2">Homodimer.</text>
</comment>
<keyword evidence="7" id="KW-0732">Signal</keyword>
<dbReference type="AlphaFoldDB" id="A0A6P7FHX4"/>
<dbReference type="InParanoid" id="A0A6P7FHX4"/>
<feature type="signal peptide" evidence="7">
    <location>
        <begin position="1"/>
        <end position="18"/>
    </location>
</feature>
<dbReference type="FunFam" id="3.20.20.80:FF:000013">
    <property type="entry name" value="lactase-phlorizin hydrolase"/>
    <property type="match status" value="1"/>
</dbReference>
<dbReference type="Pfam" id="PF00232">
    <property type="entry name" value="Glyco_hydro_1"/>
    <property type="match status" value="1"/>
</dbReference>
<keyword evidence="3" id="KW-0378">Hydrolase</keyword>
<dbReference type="PANTHER" id="PTHR10353:SF36">
    <property type="entry name" value="LP05116P"/>
    <property type="match status" value="1"/>
</dbReference>